<name>A0A8T2MSB4_9TELE</name>
<gene>
    <name evidence="3" type="ORF">JZ751_021284</name>
</gene>
<evidence type="ECO:0000256" key="1">
    <source>
        <dbReference type="ARBA" id="ARBA00023157"/>
    </source>
</evidence>
<dbReference type="PROSITE" id="PS50041">
    <property type="entry name" value="C_TYPE_LECTIN_2"/>
    <property type="match status" value="2"/>
</dbReference>
<reference evidence="3" key="1">
    <citation type="thesis" date="2021" institute="BYU ScholarsArchive" country="Provo, UT, USA">
        <title>Applications of and Algorithms for Genome Assembly and Genomic Analyses with an Emphasis on Marine Teleosts.</title>
        <authorList>
            <person name="Pickett B.D."/>
        </authorList>
    </citation>
    <scope>NUCLEOTIDE SEQUENCE</scope>
    <source>
        <strain evidence="3">HI-2016</strain>
    </source>
</reference>
<protein>
    <recommendedName>
        <fullName evidence="2">C-type lectin domain-containing protein</fullName>
    </recommendedName>
</protein>
<proteinExistence type="predicted"/>
<evidence type="ECO:0000313" key="4">
    <source>
        <dbReference type="Proteomes" id="UP000824540"/>
    </source>
</evidence>
<dbReference type="InterPro" id="IPR018378">
    <property type="entry name" value="C-type_lectin_CS"/>
</dbReference>
<dbReference type="SUPFAM" id="SSF56436">
    <property type="entry name" value="C-type lectin-like"/>
    <property type="match status" value="2"/>
</dbReference>
<dbReference type="PANTHER" id="PTHR45784">
    <property type="entry name" value="C-TYPE LECTIN DOMAIN FAMILY 20 MEMBER A-RELATED"/>
    <property type="match status" value="1"/>
</dbReference>
<dbReference type="Gene3D" id="3.10.100.10">
    <property type="entry name" value="Mannose-Binding Protein A, subunit A"/>
    <property type="match status" value="2"/>
</dbReference>
<comment type="caution">
    <text evidence="3">The sequence shown here is derived from an EMBL/GenBank/DDBJ whole genome shotgun (WGS) entry which is preliminary data.</text>
</comment>
<dbReference type="PROSITE" id="PS00615">
    <property type="entry name" value="C_TYPE_LECTIN_1"/>
    <property type="match status" value="1"/>
</dbReference>
<feature type="domain" description="C-type lectin" evidence="2">
    <location>
        <begin position="142"/>
        <end position="206"/>
    </location>
</feature>
<accession>A0A8T2MSB4</accession>
<keyword evidence="4" id="KW-1185">Reference proteome</keyword>
<dbReference type="Proteomes" id="UP000824540">
    <property type="component" value="Unassembled WGS sequence"/>
</dbReference>
<feature type="non-terminal residue" evidence="3">
    <location>
        <position position="209"/>
    </location>
</feature>
<dbReference type="AlphaFoldDB" id="A0A8T2MSB4"/>
<dbReference type="InterPro" id="IPR016187">
    <property type="entry name" value="CTDL_fold"/>
</dbReference>
<feature type="domain" description="C-type lectin" evidence="2">
    <location>
        <begin position="30"/>
        <end position="139"/>
    </location>
</feature>
<keyword evidence="1" id="KW-1015">Disulfide bond</keyword>
<dbReference type="InterPro" id="IPR016186">
    <property type="entry name" value="C-type_lectin-like/link_sf"/>
</dbReference>
<dbReference type="SMART" id="SM00034">
    <property type="entry name" value="CLECT"/>
    <property type="match status" value="1"/>
</dbReference>
<dbReference type="EMBL" id="JAFBMS010000404">
    <property type="protein sequence ID" value="KAG9330995.1"/>
    <property type="molecule type" value="Genomic_DNA"/>
</dbReference>
<evidence type="ECO:0000259" key="2">
    <source>
        <dbReference type="PROSITE" id="PS50041"/>
    </source>
</evidence>
<dbReference type="PANTHER" id="PTHR45784:SF3">
    <property type="entry name" value="C-TYPE LECTIN DOMAIN FAMILY 4 MEMBER K-LIKE-RELATED"/>
    <property type="match status" value="1"/>
</dbReference>
<organism evidence="3 4">
    <name type="scientific">Albula glossodonta</name>
    <name type="common">roundjaw bonefish</name>
    <dbReference type="NCBI Taxonomy" id="121402"/>
    <lineage>
        <taxon>Eukaryota</taxon>
        <taxon>Metazoa</taxon>
        <taxon>Chordata</taxon>
        <taxon>Craniata</taxon>
        <taxon>Vertebrata</taxon>
        <taxon>Euteleostomi</taxon>
        <taxon>Actinopterygii</taxon>
        <taxon>Neopterygii</taxon>
        <taxon>Teleostei</taxon>
        <taxon>Albuliformes</taxon>
        <taxon>Albulidae</taxon>
        <taxon>Albula</taxon>
    </lineage>
</organism>
<dbReference type="Pfam" id="PF00059">
    <property type="entry name" value="Lectin_C"/>
    <property type="match status" value="1"/>
</dbReference>
<dbReference type="InterPro" id="IPR001304">
    <property type="entry name" value="C-type_lectin-like"/>
</dbReference>
<evidence type="ECO:0000313" key="3">
    <source>
        <dbReference type="EMBL" id="KAG9330995.1"/>
    </source>
</evidence>
<sequence>MRPNGEWDDASCDARKGPFICYDGDPAQRYILIKEKMTWREAQSYCREHHTDLASVRNQAENQEIQQTGINAKQTGWVWIGLFKESWKWSDQSSSSYRYWRSGEPNNAGGNEGCAEVRFGHSGKWNDRRCDEKQNFICYGAHVWLGLRYSCALHFWFWVSGEGVCYLSWAPGNETGECGNTGAVESGGGQQWVSLPEKKKLNFICAKFG</sequence>
<dbReference type="OrthoDB" id="6369810at2759"/>